<sequence length="39" mass="4294">MRLNNLHRQVTDGEGTYPIFAADEGSETKIGRRGGSFVI</sequence>
<keyword evidence="2" id="KW-1185">Reference proteome</keyword>
<name>A0A217ER22_BPGO3</name>
<dbReference type="Proteomes" id="UP000221795">
    <property type="component" value="Segment"/>
</dbReference>
<gene>
    <name evidence="1" type="ORF">Goe3_c06500</name>
</gene>
<dbReference type="EMBL" id="KY368640">
    <property type="protein sequence ID" value="APZ82527.1"/>
    <property type="molecule type" value="Genomic_DNA"/>
</dbReference>
<organism evidence="1 2">
    <name type="scientific">Bacillus phage vB_BsuM-Goe3</name>
    <dbReference type="NCBI Taxonomy" id="1933063"/>
    <lineage>
        <taxon>Viruses</taxon>
        <taxon>Duplodnaviria</taxon>
        <taxon>Heunggongvirae</taxon>
        <taxon>Uroviricota</taxon>
        <taxon>Caudoviricetes</taxon>
        <taxon>Herelleviridae</taxon>
        <taxon>Bastillevirinae</taxon>
        <taxon>Grisebachstrassevirus</taxon>
        <taxon>Grisebachstrassevirus goe3</taxon>
    </lineage>
</organism>
<evidence type="ECO:0000313" key="1">
    <source>
        <dbReference type="EMBL" id="APZ82527.1"/>
    </source>
</evidence>
<proteinExistence type="predicted"/>
<accession>A0A217ER22</accession>
<reference evidence="1" key="1">
    <citation type="journal article" date="2017" name="Viruses">
        <title>Characterization of Bacillus subtilis Viruses vB_BsuM-Goe2 and vB_BsuM-Goe3.</title>
        <authorList>
            <person name="Willms I.M."/>
            <person name="Hoppert M."/>
            <person name="Hertel R."/>
        </authorList>
    </citation>
    <scope>NUCLEOTIDE SEQUENCE [LARGE SCALE GENOMIC DNA]</scope>
</reference>
<protein>
    <submittedName>
        <fullName evidence="1">Uncharacterized protein</fullName>
    </submittedName>
</protein>
<evidence type="ECO:0000313" key="2">
    <source>
        <dbReference type="Proteomes" id="UP000221795"/>
    </source>
</evidence>
<organismHost>
    <name type="scientific">Bacillus subtilis</name>
    <dbReference type="NCBI Taxonomy" id="1423"/>
</organismHost>